<protein>
    <submittedName>
        <fullName evidence="1">Uncharacterized protein</fullName>
    </submittedName>
</protein>
<reference evidence="2" key="1">
    <citation type="journal article" date="2017" name="Plant J.">
        <title>The pomegranate (Punica granatum L.) genome and the genomics of punicalagin biosynthesis.</title>
        <authorList>
            <person name="Qin G."/>
            <person name="Xu C."/>
            <person name="Ming R."/>
            <person name="Tang H."/>
            <person name="Guyot R."/>
            <person name="Kramer E.M."/>
            <person name="Hu Y."/>
            <person name="Yi X."/>
            <person name="Qi Y."/>
            <person name="Xu X."/>
            <person name="Gao Z."/>
            <person name="Pan H."/>
            <person name="Jian J."/>
            <person name="Tian Y."/>
            <person name="Yue Z."/>
            <person name="Xu Y."/>
        </authorList>
    </citation>
    <scope>NUCLEOTIDE SEQUENCE [LARGE SCALE GENOMIC DNA]</scope>
    <source>
        <strain evidence="2">cv. Dabenzi</strain>
    </source>
</reference>
<gene>
    <name evidence="1" type="ORF">CDL15_Pgr012917</name>
</gene>
<accession>A0A218XFC9</accession>
<dbReference type="AlphaFoldDB" id="A0A218XFC9"/>
<organism evidence="1 2">
    <name type="scientific">Punica granatum</name>
    <name type="common">Pomegranate</name>
    <dbReference type="NCBI Taxonomy" id="22663"/>
    <lineage>
        <taxon>Eukaryota</taxon>
        <taxon>Viridiplantae</taxon>
        <taxon>Streptophyta</taxon>
        <taxon>Embryophyta</taxon>
        <taxon>Tracheophyta</taxon>
        <taxon>Spermatophyta</taxon>
        <taxon>Magnoliopsida</taxon>
        <taxon>eudicotyledons</taxon>
        <taxon>Gunneridae</taxon>
        <taxon>Pentapetalae</taxon>
        <taxon>rosids</taxon>
        <taxon>malvids</taxon>
        <taxon>Myrtales</taxon>
        <taxon>Lythraceae</taxon>
        <taxon>Punica</taxon>
    </lineage>
</organism>
<dbReference type="Proteomes" id="UP000197138">
    <property type="component" value="Unassembled WGS sequence"/>
</dbReference>
<evidence type="ECO:0000313" key="2">
    <source>
        <dbReference type="Proteomes" id="UP000197138"/>
    </source>
</evidence>
<name>A0A218XFC9_PUNGR</name>
<dbReference type="EMBL" id="MTKT01001932">
    <property type="protein sequence ID" value="OWM83436.1"/>
    <property type="molecule type" value="Genomic_DNA"/>
</dbReference>
<sequence>MLQVTPGIGVMRRLRRESITSTRGSRWRQGRKVIGSYHLRIRQEKAFSSTIIQSRGIEHCKRTQIQRSSEDPEGVYLKCLKSFPDLTKSFSNVIKSFLT</sequence>
<evidence type="ECO:0000313" key="1">
    <source>
        <dbReference type="EMBL" id="OWM83436.1"/>
    </source>
</evidence>
<comment type="caution">
    <text evidence="1">The sequence shown here is derived from an EMBL/GenBank/DDBJ whole genome shotgun (WGS) entry which is preliminary data.</text>
</comment>
<proteinExistence type="predicted"/>